<name>A0A3B5LLE6_9TELE</name>
<sequence length="1351" mass="149990">MADAERKITVSQPFHEEDDLPPPPPPPPVPPRPFDYEGPMTLSSLPLPPPKETFSTFYQQRQKSELKRLYKHIHPSLQASLDDAVDDEIMQAVQAENTQAADAAYQGEVQSMRWIFENWTLDNIGDPHETKKLLDTEELKGGDVRSTSTMFEHIDSTQHMATKRQTSVRGDVRTSTWLFETQPLDALSKSKADEGELVEALLKEPIQSGDVRGARLLFESKPLSDLGRCNSIEDCSVLKLKSELQEQRGDVRKTLKLFETEPCCAIRDNSGNIHEIKSICREEINSGKLNTVRWLFETQPLDTINKGSDGVKIIRGISLEEGHREGVDQKRWMFETQSFDTITEVSGVDTFHGVDAGNAGEANVVNKKKLFEMQPRAALGKNSLEREAIIGGDVKSSMWLFETQPMQALSDSCKAARLKKISLSAEEQGEVKGKKLMFENVSFQKNTLFKEQEIEKGDVTGFKQLFETIPLSQIAQLEQQMAERQETNKAVMETSPLYAIKDSSGNLHKVTTVSREEFINGKVKNYKWMFETKPLDQLGDGKDVEIIKGITRQEDTTGDVKTAKWLFETQTIDGIHCKFNKTEQSSSAEKEPCKGDVKTCKWLFETQPMDMLYDKMKKTKDKDAVDTDVKSMSWLFESQPLDTIRDGEPNSLKLCSTKRDSVKPEVAVQTVKHLFETETLDRIKKESDAEQNLRCISQVNFQSGDVSRVKELFESQSLDEIGSEIMLTAEGQKQGEHVEKGSVHKVTWMFENCPMNHINRDQHEHGVSMEAVGVLETGDVQNKRFVFETSSLDKIQKEPTEEKSVSVKGVQIQKEDIVAGNIRNIMLQLLLKPTIKPQVTLLREVEKGQINTTVVELPVFESTTAANIERDRRIQNIAQMIDDLGDVKTTIGNLLATANNQRAATLCRVDENEKGNVNLYKSCIEKGDLHYLKSLHTEESEFEAACGLWVKERVETVQGGVQEAKRNLCQQKEQVERTVCDVLPGDVKNTKKVFSAEPFHLLTPEKTDENPAYQESDLNITAATDQSANDPEKQPEILLTDTSLPNPDPEQSVIESTPEGSSDEHLTYPVVDDNFGEVVNSTQVGEGSIQISTDESSPNSDKLLDAPDETGGNLSSETLFSSSAENPQDQTNFFDLSESSSLAGSSPLSASTETAAALPHDFSLMDTQLLSAEAEASLVMTDPPPDPDSALLSVKQEDNLDPFSGVNQTNDQIADFDIFGSSNDFFSQPILFDAPDPNGEEVSTNQFSAFPDDIFGVSHTSDSTALFPVQPNISNVSNSLNDLLGSDAPSTVAPPTQIDLFAGDIFATDAQLLAVAEPSDADVFGDNLLVSEGNNTEQKSESSSWMDDLLG</sequence>
<dbReference type="PROSITE" id="PS51389">
    <property type="entry name" value="XIN"/>
    <property type="match status" value="16"/>
</dbReference>
<dbReference type="GO" id="GO:0010842">
    <property type="term" value="P:retina layer formation"/>
    <property type="evidence" value="ECO:0007669"/>
    <property type="project" value="Ensembl"/>
</dbReference>
<organism evidence="3 4">
    <name type="scientific">Xiphophorus couchianus</name>
    <name type="common">Monterrey platyfish</name>
    <dbReference type="NCBI Taxonomy" id="32473"/>
    <lineage>
        <taxon>Eukaryota</taxon>
        <taxon>Metazoa</taxon>
        <taxon>Chordata</taxon>
        <taxon>Craniata</taxon>
        <taxon>Vertebrata</taxon>
        <taxon>Euteleostomi</taxon>
        <taxon>Actinopterygii</taxon>
        <taxon>Neopterygii</taxon>
        <taxon>Teleostei</taxon>
        <taxon>Neoteleostei</taxon>
        <taxon>Acanthomorphata</taxon>
        <taxon>Ovalentaria</taxon>
        <taxon>Atherinomorphae</taxon>
        <taxon>Cyprinodontiformes</taxon>
        <taxon>Poeciliidae</taxon>
        <taxon>Poeciliinae</taxon>
        <taxon>Xiphophorus</taxon>
    </lineage>
</organism>
<dbReference type="GO" id="GO:0005912">
    <property type="term" value="C:adherens junction"/>
    <property type="evidence" value="ECO:0007669"/>
    <property type="project" value="Ensembl"/>
</dbReference>
<feature type="compositionally biased region" description="Pro residues" evidence="2">
    <location>
        <begin position="21"/>
        <end position="33"/>
    </location>
</feature>
<reference evidence="3" key="2">
    <citation type="submission" date="2025-09" db="UniProtKB">
        <authorList>
            <consortium name="Ensembl"/>
        </authorList>
    </citation>
    <scope>IDENTIFICATION</scope>
</reference>
<dbReference type="Pfam" id="PF08043">
    <property type="entry name" value="Xin"/>
    <property type="match status" value="7"/>
</dbReference>
<feature type="repeat" description="Xin" evidence="1">
    <location>
        <begin position="666"/>
        <end position="681"/>
    </location>
</feature>
<feature type="repeat" description="Xin" evidence="1">
    <location>
        <begin position="521"/>
        <end position="536"/>
    </location>
</feature>
<feature type="repeat" description="Xin" evidence="1">
    <location>
        <begin position="249"/>
        <end position="264"/>
    </location>
</feature>
<evidence type="ECO:0000313" key="4">
    <source>
        <dbReference type="Proteomes" id="UP000261380"/>
    </source>
</evidence>
<dbReference type="Proteomes" id="UP000261380">
    <property type="component" value="Unplaced"/>
</dbReference>
<evidence type="ECO:0000313" key="3">
    <source>
        <dbReference type="Ensembl" id="ENSXCOP00000010376.1"/>
    </source>
</evidence>
<dbReference type="GeneTree" id="ENSGT00530000063779"/>
<dbReference type="GO" id="GO:0030057">
    <property type="term" value="C:desmosome"/>
    <property type="evidence" value="ECO:0007669"/>
    <property type="project" value="Ensembl"/>
</dbReference>
<dbReference type="GO" id="GO:0051015">
    <property type="term" value="F:actin filament binding"/>
    <property type="evidence" value="ECO:0007669"/>
    <property type="project" value="TreeGrafter"/>
</dbReference>
<feature type="repeat" description="Xin" evidence="1">
    <location>
        <begin position="457"/>
        <end position="472"/>
    </location>
</feature>
<evidence type="ECO:0000256" key="1">
    <source>
        <dbReference type="PROSITE-ProRule" id="PRU00721"/>
    </source>
</evidence>
<feature type="repeat" description="Xin" evidence="1">
    <location>
        <begin position="107"/>
        <end position="122"/>
    </location>
</feature>
<feature type="repeat" description="Xin" evidence="1">
    <location>
        <begin position="287"/>
        <end position="302"/>
    </location>
</feature>
<feature type="repeat" description="Xin" evidence="1">
    <location>
        <begin position="704"/>
        <end position="719"/>
    </location>
</feature>
<feature type="repeat" description="Xin" evidence="1">
    <location>
        <begin position="325"/>
        <end position="340"/>
    </location>
</feature>
<comment type="domain">
    <text evidence="1">Xin repeats bind F-actin.</text>
</comment>
<accession>A0A3B5LLE6</accession>
<feature type="compositionally biased region" description="Polar residues" evidence="2">
    <location>
        <begin position="1085"/>
        <end position="1100"/>
    </location>
</feature>
<feature type="repeat" description="Xin" evidence="1">
    <location>
        <begin position="627"/>
        <end position="642"/>
    </location>
</feature>
<feature type="region of interest" description="Disordered" evidence="2">
    <location>
        <begin position="1"/>
        <end position="42"/>
    </location>
</feature>
<proteinExistence type="inferred from homology"/>
<dbReference type="GO" id="GO:0007015">
    <property type="term" value="P:actin filament organization"/>
    <property type="evidence" value="ECO:0007669"/>
    <property type="project" value="TreeGrafter"/>
</dbReference>
<feature type="repeat" description="Xin" evidence="1">
    <location>
        <begin position="595"/>
        <end position="610"/>
    </location>
</feature>
<comment type="similarity">
    <text evidence="1">Belongs to the Xin family.</text>
</comment>
<feature type="region of interest" description="Disordered" evidence="2">
    <location>
        <begin position="1038"/>
        <end position="1068"/>
    </location>
</feature>
<feature type="repeat" description="Xin" evidence="1">
    <location>
        <begin position="741"/>
        <end position="756"/>
    </location>
</feature>
<feature type="compositionally biased region" description="Polar residues" evidence="2">
    <location>
        <begin position="1112"/>
        <end position="1132"/>
    </location>
</feature>
<feature type="repeat" description="Xin" evidence="1">
    <location>
        <begin position="778"/>
        <end position="793"/>
    </location>
</feature>
<evidence type="ECO:0000256" key="2">
    <source>
        <dbReference type="SAM" id="MobiDB-lite"/>
    </source>
</evidence>
<dbReference type="STRING" id="32473.ENSXCOP00000010376"/>
<dbReference type="GO" id="GO:0005925">
    <property type="term" value="C:focal adhesion"/>
    <property type="evidence" value="ECO:0007669"/>
    <property type="project" value="TreeGrafter"/>
</dbReference>
<dbReference type="Ensembl" id="ENSXCOT00000010499.1">
    <property type="protein sequence ID" value="ENSXCOP00000010376.1"/>
    <property type="gene ID" value="ENSXCOG00000007862.1"/>
</dbReference>
<feature type="repeat" description="Xin" evidence="1">
    <location>
        <begin position="392"/>
        <end position="407"/>
    </location>
</feature>
<dbReference type="GO" id="GO:0014704">
    <property type="term" value="C:intercalated disc"/>
    <property type="evidence" value="ECO:0007669"/>
    <property type="project" value="Ensembl"/>
</dbReference>
<dbReference type="GO" id="GO:0001725">
    <property type="term" value="C:stress fiber"/>
    <property type="evidence" value="ECO:0007669"/>
    <property type="project" value="TreeGrafter"/>
</dbReference>
<reference evidence="3" key="1">
    <citation type="submission" date="2025-08" db="UniProtKB">
        <authorList>
            <consortium name="Ensembl"/>
        </authorList>
    </citation>
    <scope>IDENTIFICATION</scope>
</reference>
<feature type="repeat" description="Xin" evidence="1">
    <location>
        <begin position="170"/>
        <end position="185"/>
    </location>
</feature>
<dbReference type="InterPro" id="IPR012510">
    <property type="entry name" value="Actin-binding_Xin_repeat"/>
</dbReference>
<feature type="region of interest" description="Disordered" evidence="2">
    <location>
        <begin position="1085"/>
        <end position="1132"/>
    </location>
</feature>
<feature type="repeat" description="Xin" evidence="1">
    <location>
        <begin position="558"/>
        <end position="573"/>
    </location>
</feature>
<feature type="repeat" description="Xin" evidence="1">
    <location>
        <begin position="209"/>
        <end position="224"/>
    </location>
</feature>
<protein>
    <submittedName>
        <fullName evidence="3">Xin actin binding repeat containing 1</fullName>
    </submittedName>
</protein>
<keyword evidence="1" id="KW-0009">Actin-binding</keyword>
<keyword evidence="4" id="KW-1185">Reference proteome</keyword>